<dbReference type="Gene3D" id="1.10.8.10">
    <property type="entry name" value="DNA helicase RuvA subunit, C-terminal domain"/>
    <property type="match status" value="1"/>
</dbReference>
<keyword evidence="3 4" id="KW-0949">S-adenosyl-L-methionine</keyword>
<gene>
    <name evidence="4 7" type="primary">prmC</name>
    <name evidence="7" type="ORF">HH682_02050</name>
</gene>
<keyword evidence="8" id="KW-1185">Reference proteome</keyword>
<dbReference type="InterPro" id="IPR004556">
    <property type="entry name" value="HemK-like"/>
</dbReference>
<dbReference type="RefSeq" id="WP_214235762.1">
    <property type="nucleotide sequence ID" value="NZ_JABBFR010000002.1"/>
</dbReference>
<accession>A0ABS5SVI3</accession>
<evidence type="ECO:0000256" key="2">
    <source>
        <dbReference type="ARBA" id="ARBA00022679"/>
    </source>
</evidence>
<reference evidence="7 8" key="1">
    <citation type="submission" date="2020-04" db="EMBL/GenBank/DDBJ databases">
        <title>Genome sequencing of Rosenbergiella species.</title>
        <authorList>
            <person name="Alvarez-Perez S."/>
            <person name="Lievens B."/>
        </authorList>
    </citation>
    <scope>NUCLEOTIDE SEQUENCE [LARGE SCALE GENOMIC DNA]</scope>
    <source>
        <strain evidence="7 8">S61</strain>
    </source>
</reference>
<dbReference type="InterPro" id="IPR050320">
    <property type="entry name" value="N5-glutamine_MTase"/>
</dbReference>
<feature type="binding site" evidence="4">
    <location>
        <position position="140"/>
    </location>
    <ligand>
        <name>S-adenosyl-L-methionine</name>
        <dbReference type="ChEBI" id="CHEBI:59789"/>
    </ligand>
</feature>
<dbReference type="GO" id="GO:0032259">
    <property type="term" value="P:methylation"/>
    <property type="evidence" value="ECO:0007669"/>
    <property type="project" value="UniProtKB-KW"/>
</dbReference>
<comment type="function">
    <text evidence="4">Methylates the class 1 translation termination release factors RF1/PrfA and RF2/PrfB on the glutamine residue of the universally conserved GGQ motif.</text>
</comment>
<feature type="binding site" evidence="4">
    <location>
        <begin position="183"/>
        <end position="186"/>
    </location>
    <ligand>
        <name>substrate</name>
    </ligand>
</feature>
<comment type="similarity">
    <text evidence="4">Belongs to the protein N5-glutamine methyltransferase family. PrmC subfamily.</text>
</comment>
<dbReference type="InterPro" id="IPR025714">
    <property type="entry name" value="Methyltranfer_dom"/>
</dbReference>
<evidence type="ECO:0000256" key="1">
    <source>
        <dbReference type="ARBA" id="ARBA00022603"/>
    </source>
</evidence>
<evidence type="ECO:0000256" key="4">
    <source>
        <dbReference type="HAMAP-Rule" id="MF_02126"/>
    </source>
</evidence>
<dbReference type="Pfam" id="PF17827">
    <property type="entry name" value="PrmC_N"/>
    <property type="match status" value="1"/>
</dbReference>
<feature type="domain" description="Methyltransferase" evidence="5">
    <location>
        <begin position="111"/>
        <end position="246"/>
    </location>
</feature>
<evidence type="ECO:0000313" key="7">
    <source>
        <dbReference type="EMBL" id="MBT0723242.1"/>
    </source>
</evidence>
<feature type="binding site" evidence="4">
    <location>
        <position position="168"/>
    </location>
    <ligand>
        <name>S-adenosyl-L-methionine</name>
        <dbReference type="ChEBI" id="CHEBI:59789"/>
    </ligand>
</feature>
<evidence type="ECO:0000256" key="3">
    <source>
        <dbReference type="ARBA" id="ARBA00022691"/>
    </source>
</evidence>
<dbReference type="CDD" id="cd02440">
    <property type="entry name" value="AdoMet_MTases"/>
    <property type="match status" value="1"/>
</dbReference>
<comment type="caution">
    <text evidence="7">The sequence shown here is derived from an EMBL/GenBank/DDBJ whole genome shotgun (WGS) entry which is preliminary data.</text>
</comment>
<organism evidence="7 8">
    <name type="scientific">Rosenbergiella gaditana</name>
    <dbReference type="NCBI Taxonomy" id="2726987"/>
    <lineage>
        <taxon>Bacteria</taxon>
        <taxon>Pseudomonadati</taxon>
        <taxon>Pseudomonadota</taxon>
        <taxon>Gammaproteobacteria</taxon>
        <taxon>Enterobacterales</taxon>
        <taxon>Erwiniaceae</taxon>
        <taxon>Rosenbergiella</taxon>
    </lineage>
</organism>
<proteinExistence type="inferred from homology"/>
<dbReference type="NCBIfam" id="TIGR00536">
    <property type="entry name" value="hemK_fam"/>
    <property type="match status" value="1"/>
</dbReference>
<dbReference type="InterPro" id="IPR040758">
    <property type="entry name" value="PrmC_N"/>
</dbReference>
<name>A0ABS5SVI3_9GAMM</name>
<feature type="binding site" evidence="4">
    <location>
        <begin position="117"/>
        <end position="121"/>
    </location>
    <ligand>
        <name>S-adenosyl-L-methionine</name>
        <dbReference type="ChEBI" id="CHEBI:59789"/>
    </ligand>
</feature>
<evidence type="ECO:0000313" key="8">
    <source>
        <dbReference type="Proteomes" id="UP000790096"/>
    </source>
</evidence>
<protein>
    <recommendedName>
        <fullName evidence="4">Release factor glutamine methyltransferase</fullName>
        <shortName evidence="4">RF MTase</shortName>
        <ecNumber evidence="4">2.1.1.297</ecNumber>
    </recommendedName>
    <alternativeName>
        <fullName evidence="4">N5-glutamine methyltransferase PrmC</fullName>
    </alternativeName>
    <alternativeName>
        <fullName evidence="4">Protein-(glutamine-N5) MTase PrmC</fullName>
    </alternativeName>
    <alternativeName>
        <fullName evidence="4">Protein-glutamine N-methyltransferase PrmC</fullName>
    </alternativeName>
</protein>
<dbReference type="PROSITE" id="PS00092">
    <property type="entry name" value="N6_MTASE"/>
    <property type="match status" value="1"/>
</dbReference>
<evidence type="ECO:0000259" key="5">
    <source>
        <dbReference type="Pfam" id="PF13847"/>
    </source>
</evidence>
<dbReference type="GO" id="GO:0102559">
    <property type="term" value="F:peptide chain release factor N(5)-glutamine methyltransferase activity"/>
    <property type="evidence" value="ECO:0007669"/>
    <property type="project" value="UniProtKB-EC"/>
</dbReference>
<dbReference type="PANTHER" id="PTHR18895">
    <property type="entry name" value="HEMK METHYLTRANSFERASE"/>
    <property type="match status" value="1"/>
</dbReference>
<keyword evidence="2 4" id="KW-0808">Transferase</keyword>
<dbReference type="EMBL" id="JABBFR010000002">
    <property type="protein sequence ID" value="MBT0723242.1"/>
    <property type="molecule type" value="Genomic_DNA"/>
</dbReference>
<dbReference type="Gene3D" id="3.40.50.150">
    <property type="entry name" value="Vaccinia Virus protein VP39"/>
    <property type="match status" value="1"/>
</dbReference>
<sequence>MQIRHWLREVLPLLQHSDSAKRDAEVILSHVLDKPRSWLIAFDDYSLTLEQQSTLTELIARRRQGEPIAYLCGQREFWSLPLTVSPATLIPRPDTEVLVEQALSLLPSTPIKVLDLGTGTGAIALALASERPEAHIIGVDRIDEAVTLARSNAQRLSIENCRFQLSHWFEDLSSNAFDMIVTNPPYIDADDPHLTQGDVNFEPRSALVAPENGLADLQLIIQQSPQWLVSGGWLLVEHGWQQHQQVQDLFVSAGFDAVETRYDYGGNPRVTYGKFTQVSNKLL</sequence>
<evidence type="ECO:0000259" key="6">
    <source>
        <dbReference type="Pfam" id="PF17827"/>
    </source>
</evidence>
<dbReference type="SUPFAM" id="SSF53335">
    <property type="entry name" value="S-adenosyl-L-methionine-dependent methyltransferases"/>
    <property type="match status" value="1"/>
</dbReference>
<feature type="binding site" evidence="4">
    <location>
        <position position="183"/>
    </location>
    <ligand>
        <name>S-adenosyl-L-methionine</name>
        <dbReference type="ChEBI" id="CHEBI:59789"/>
    </ligand>
</feature>
<dbReference type="NCBIfam" id="TIGR03534">
    <property type="entry name" value="RF_mod_PrmC"/>
    <property type="match status" value="1"/>
</dbReference>
<feature type="domain" description="Release factor glutamine methyltransferase N-terminal" evidence="6">
    <location>
        <begin position="6"/>
        <end position="73"/>
    </location>
</feature>
<keyword evidence="1 4" id="KW-0489">Methyltransferase</keyword>
<dbReference type="Pfam" id="PF13847">
    <property type="entry name" value="Methyltransf_31"/>
    <property type="match status" value="1"/>
</dbReference>
<dbReference type="Proteomes" id="UP000790096">
    <property type="component" value="Unassembled WGS sequence"/>
</dbReference>
<dbReference type="HAMAP" id="MF_02126">
    <property type="entry name" value="RF_methyltr_PrmC"/>
    <property type="match status" value="1"/>
</dbReference>
<comment type="catalytic activity">
    <reaction evidence="4">
        <text>L-glutaminyl-[peptide chain release factor] + S-adenosyl-L-methionine = N(5)-methyl-L-glutaminyl-[peptide chain release factor] + S-adenosyl-L-homocysteine + H(+)</text>
        <dbReference type="Rhea" id="RHEA:42896"/>
        <dbReference type="Rhea" id="RHEA-COMP:10271"/>
        <dbReference type="Rhea" id="RHEA-COMP:10272"/>
        <dbReference type="ChEBI" id="CHEBI:15378"/>
        <dbReference type="ChEBI" id="CHEBI:30011"/>
        <dbReference type="ChEBI" id="CHEBI:57856"/>
        <dbReference type="ChEBI" id="CHEBI:59789"/>
        <dbReference type="ChEBI" id="CHEBI:61891"/>
        <dbReference type="EC" id="2.1.1.297"/>
    </reaction>
</comment>
<dbReference type="PANTHER" id="PTHR18895:SF74">
    <property type="entry name" value="MTRF1L RELEASE FACTOR GLUTAMINE METHYLTRANSFERASE"/>
    <property type="match status" value="1"/>
</dbReference>
<dbReference type="InterPro" id="IPR002052">
    <property type="entry name" value="DNA_methylase_N6_adenine_CS"/>
</dbReference>
<dbReference type="InterPro" id="IPR029063">
    <property type="entry name" value="SAM-dependent_MTases_sf"/>
</dbReference>
<dbReference type="EC" id="2.1.1.297" evidence="4"/>
<dbReference type="InterPro" id="IPR019874">
    <property type="entry name" value="RF_methyltr_PrmC"/>
</dbReference>